<keyword evidence="2" id="KW-0378">Hydrolase</keyword>
<keyword evidence="2" id="KW-0255">Endonuclease</keyword>
<name>A0A6P0UVM5_9FLAO</name>
<dbReference type="Gene3D" id="3.60.10.10">
    <property type="entry name" value="Endonuclease/exonuclease/phosphatase"/>
    <property type="match status" value="1"/>
</dbReference>
<sequence>MCLCGFDLYSQNNSAYLIRTVAFYNVENLFDTIDHPDTFDDAYTPSGKYKWNSISYKDKIRKISKVIGQIGKETSGSPPDIIGLAEIENKAVLDDITKELRKAGVVYRIVHQDSKDPRGIDVALLYKEDCFIVSAFKSYPLELLNEAGYSYHSRDLLVVCGYLDGEEVFLIINHWPSRRGGILKNEHKRIKAARLNKKIIDSILKTDIQARIISMGDFNDNPTDRSIRKILQVRGKKELRNSPFLFNPMEKLYKKGYGSLAYRDTWNLFDQIFLSSSLLVKDEGYRYWKAGIFNKLWLRTASGRYKGYPLRGYTHGSYTGGYSDHFPVYIYLIRKTE</sequence>
<proteinExistence type="predicted"/>
<evidence type="ECO:0000259" key="1">
    <source>
        <dbReference type="Pfam" id="PF19580"/>
    </source>
</evidence>
<organism evidence="2 3">
    <name type="scientific">Leptobacterium flavescens</name>
    <dbReference type="NCBI Taxonomy" id="472055"/>
    <lineage>
        <taxon>Bacteria</taxon>
        <taxon>Pseudomonadati</taxon>
        <taxon>Bacteroidota</taxon>
        <taxon>Flavobacteriia</taxon>
        <taxon>Flavobacteriales</taxon>
        <taxon>Flavobacteriaceae</taxon>
        <taxon>Leptobacterium</taxon>
    </lineage>
</organism>
<dbReference type="GO" id="GO:0004527">
    <property type="term" value="F:exonuclease activity"/>
    <property type="evidence" value="ECO:0007669"/>
    <property type="project" value="UniProtKB-KW"/>
</dbReference>
<dbReference type="SUPFAM" id="SSF56219">
    <property type="entry name" value="DNase I-like"/>
    <property type="match status" value="1"/>
</dbReference>
<dbReference type="Proteomes" id="UP000468581">
    <property type="component" value="Unassembled WGS sequence"/>
</dbReference>
<gene>
    <name evidence="2" type="ORF">GWK08_13515</name>
</gene>
<dbReference type="PANTHER" id="PTHR42834:SF1">
    <property type="entry name" value="ENDONUCLEASE_EXONUCLEASE_PHOSPHATASE FAMILY PROTEIN (AFU_ORTHOLOGUE AFUA_3G09210)"/>
    <property type="match status" value="1"/>
</dbReference>
<dbReference type="GO" id="GO:0004519">
    <property type="term" value="F:endonuclease activity"/>
    <property type="evidence" value="ECO:0007669"/>
    <property type="project" value="UniProtKB-KW"/>
</dbReference>
<reference evidence="2 3" key="1">
    <citation type="submission" date="2020-01" db="EMBL/GenBank/DDBJ databases">
        <title>Leptobacterium flavescens.</title>
        <authorList>
            <person name="Wang G."/>
        </authorList>
    </citation>
    <scope>NUCLEOTIDE SEQUENCE [LARGE SCALE GENOMIC DNA]</scope>
    <source>
        <strain evidence="2 3">KCTC 22160</strain>
    </source>
</reference>
<comment type="caution">
    <text evidence="2">The sequence shown here is derived from an EMBL/GenBank/DDBJ whole genome shotgun (WGS) entry which is preliminary data.</text>
</comment>
<dbReference type="InterPro" id="IPR005135">
    <property type="entry name" value="Endo/exonuclease/phosphatase"/>
</dbReference>
<keyword evidence="2" id="KW-0269">Exonuclease</keyword>
<dbReference type="Pfam" id="PF19580">
    <property type="entry name" value="Exo_endo_phos_3"/>
    <property type="match status" value="1"/>
</dbReference>
<dbReference type="EMBL" id="JAABOO010000003">
    <property type="protein sequence ID" value="NER14466.1"/>
    <property type="molecule type" value="Genomic_DNA"/>
</dbReference>
<evidence type="ECO:0000313" key="2">
    <source>
        <dbReference type="EMBL" id="NER14466.1"/>
    </source>
</evidence>
<dbReference type="PANTHER" id="PTHR42834">
    <property type="entry name" value="ENDONUCLEASE/EXONUCLEASE/PHOSPHATASE FAMILY PROTEIN (AFU_ORTHOLOGUE AFUA_3G09210)"/>
    <property type="match status" value="1"/>
</dbReference>
<keyword evidence="3" id="KW-1185">Reference proteome</keyword>
<accession>A0A6P0UVM5</accession>
<feature type="domain" description="Endonuclease/exonuclease/phosphatase" evidence="1">
    <location>
        <begin position="20"/>
        <end position="333"/>
    </location>
</feature>
<evidence type="ECO:0000313" key="3">
    <source>
        <dbReference type="Proteomes" id="UP000468581"/>
    </source>
</evidence>
<keyword evidence="2" id="KW-0540">Nuclease</keyword>
<dbReference type="InterPro" id="IPR036691">
    <property type="entry name" value="Endo/exonu/phosph_ase_sf"/>
</dbReference>
<dbReference type="AlphaFoldDB" id="A0A6P0UVM5"/>
<protein>
    <submittedName>
        <fullName evidence="2">Endonuclease/exonuclease/phosphatase family protein</fullName>
    </submittedName>
</protein>